<reference evidence="12 13" key="1">
    <citation type="submission" date="2019-03" db="EMBL/GenBank/DDBJ databases">
        <title>Sequencing the genomes of 1000 actinobacteria strains.</title>
        <authorList>
            <person name="Klenk H.-P."/>
        </authorList>
    </citation>
    <scope>NUCLEOTIDE SEQUENCE [LARGE SCALE GENOMIC DNA]</scope>
    <source>
        <strain evidence="12 13">DSM 18936</strain>
    </source>
</reference>
<dbReference type="EC" id="2.7.13.3" evidence="2"/>
<keyword evidence="8" id="KW-0902">Two-component regulatory system</keyword>
<keyword evidence="3" id="KW-0597">Phosphoprotein</keyword>
<dbReference type="InterPro" id="IPR055558">
    <property type="entry name" value="DUF7134"/>
</dbReference>
<evidence type="ECO:0000256" key="1">
    <source>
        <dbReference type="ARBA" id="ARBA00000085"/>
    </source>
</evidence>
<dbReference type="InterPro" id="IPR011712">
    <property type="entry name" value="Sig_transdc_His_kin_sub3_dim/P"/>
</dbReference>
<protein>
    <recommendedName>
        <fullName evidence="2">histidine kinase</fullName>
        <ecNumber evidence="2">2.7.13.3</ecNumber>
    </recommendedName>
</protein>
<dbReference type="GO" id="GO:0046983">
    <property type="term" value="F:protein dimerization activity"/>
    <property type="evidence" value="ECO:0007669"/>
    <property type="project" value="InterPro"/>
</dbReference>
<evidence type="ECO:0000256" key="5">
    <source>
        <dbReference type="ARBA" id="ARBA00022741"/>
    </source>
</evidence>
<evidence type="ECO:0000256" key="4">
    <source>
        <dbReference type="ARBA" id="ARBA00022679"/>
    </source>
</evidence>
<feature type="transmembrane region" description="Helical" evidence="10">
    <location>
        <begin position="73"/>
        <end position="92"/>
    </location>
</feature>
<dbReference type="InterPro" id="IPR036890">
    <property type="entry name" value="HATPase_C_sf"/>
</dbReference>
<evidence type="ECO:0000256" key="6">
    <source>
        <dbReference type="ARBA" id="ARBA00022777"/>
    </source>
</evidence>
<dbReference type="InterPro" id="IPR005467">
    <property type="entry name" value="His_kinase_dom"/>
</dbReference>
<accession>A0A4V3EJ74</accession>
<sequence length="408" mass="44242">MSVLSRWWRSFRRATEEHPFAADVAFAAIIGFFALTGLVNAVEVGSQRSPDAFAVVLVLCQTAAFAFRRRAVWWSLLGVVAFTIVFWVADYASNFDAFTLLSVYAATVHGGDDRRRVWRRVGAAVLVLTAVVVLGVFAPQEDLPAIALFGIVTIHLTAAFVGEAVYDRRRRILELQQRAERAEAERELLARQAVLDERSRIAREMHDIVAHGMSVMVIQAGAAERSLDHDPEATRTALGTIGTVGRDSLAEMRRLLGVLRGSDAPGLEPQPTLADVEQLVKQSSANGTVVSLEVEGEAPVTSASREVAAYRVIQEALTNVLKHAGPTTTVSVRITHRPDGTEIQVDDDGRGTTFTELDRATGQGIVGMRERVELFGGTLTAVPRAGGGFRVRAHLPPSSVTTRTGAIR</sequence>
<keyword evidence="5" id="KW-0547">Nucleotide-binding</keyword>
<dbReference type="Proteomes" id="UP000294558">
    <property type="component" value="Unassembled WGS sequence"/>
</dbReference>
<dbReference type="GO" id="GO:0000155">
    <property type="term" value="F:phosphorelay sensor kinase activity"/>
    <property type="evidence" value="ECO:0007669"/>
    <property type="project" value="InterPro"/>
</dbReference>
<evidence type="ECO:0000256" key="7">
    <source>
        <dbReference type="ARBA" id="ARBA00022840"/>
    </source>
</evidence>
<dbReference type="PANTHER" id="PTHR24421:SF10">
    <property type="entry name" value="NITRATE_NITRITE SENSOR PROTEIN NARQ"/>
    <property type="match status" value="1"/>
</dbReference>
<comment type="catalytic activity">
    <reaction evidence="1">
        <text>ATP + protein L-histidine = ADP + protein N-phospho-L-histidine.</text>
        <dbReference type="EC" id="2.7.13.3"/>
    </reaction>
</comment>
<keyword evidence="9" id="KW-0175">Coiled coil</keyword>
<evidence type="ECO:0000259" key="11">
    <source>
        <dbReference type="PROSITE" id="PS50109"/>
    </source>
</evidence>
<dbReference type="RefSeq" id="WP_133869444.1">
    <property type="nucleotide sequence ID" value="NZ_SOAU01000001.1"/>
</dbReference>
<evidence type="ECO:0000313" key="12">
    <source>
        <dbReference type="EMBL" id="TDT17138.1"/>
    </source>
</evidence>
<keyword evidence="10" id="KW-0472">Membrane</keyword>
<dbReference type="SMART" id="SM00387">
    <property type="entry name" value="HATPase_c"/>
    <property type="match status" value="1"/>
</dbReference>
<dbReference type="Gene3D" id="3.30.565.10">
    <property type="entry name" value="Histidine kinase-like ATPase, C-terminal domain"/>
    <property type="match status" value="1"/>
</dbReference>
<dbReference type="InterPro" id="IPR003594">
    <property type="entry name" value="HATPase_dom"/>
</dbReference>
<dbReference type="GO" id="GO:0016020">
    <property type="term" value="C:membrane"/>
    <property type="evidence" value="ECO:0007669"/>
    <property type="project" value="InterPro"/>
</dbReference>
<evidence type="ECO:0000313" key="13">
    <source>
        <dbReference type="Proteomes" id="UP000294558"/>
    </source>
</evidence>
<keyword evidence="10" id="KW-1133">Transmembrane helix</keyword>
<feature type="transmembrane region" description="Helical" evidence="10">
    <location>
        <begin position="20"/>
        <end position="39"/>
    </location>
</feature>
<feature type="transmembrane region" description="Helical" evidence="10">
    <location>
        <begin position="121"/>
        <end position="139"/>
    </location>
</feature>
<dbReference type="SUPFAM" id="SSF55874">
    <property type="entry name" value="ATPase domain of HSP90 chaperone/DNA topoisomerase II/histidine kinase"/>
    <property type="match status" value="1"/>
</dbReference>
<evidence type="ECO:0000256" key="9">
    <source>
        <dbReference type="SAM" id="Coils"/>
    </source>
</evidence>
<feature type="transmembrane region" description="Helical" evidence="10">
    <location>
        <begin position="145"/>
        <end position="166"/>
    </location>
</feature>
<dbReference type="AlphaFoldDB" id="A0A4V3EJ74"/>
<dbReference type="InterPro" id="IPR050482">
    <property type="entry name" value="Sensor_HK_TwoCompSys"/>
</dbReference>
<keyword evidence="13" id="KW-1185">Reference proteome</keyword>
<dbReference type="Gene3D" id="1.20.5.1930">
    <property type="match status" value="1"/>
</dbReference>
<evidence type="ECO:0000256" key="2">
    <source>
        <dbReference type="ARBA" id="ARBA00012438"/>
    </source>
</evidence>
<dbReference type="OrthoDB" id="227596at2"/>
<keyword evidence="7" id="KW-0067">ATP-binding</keyword>
<keyword evidence="6 12" id="KW-0418">Kinase</keyword>
<gene>
    <name evidence="12" type="ORF">BDK89_2743</name>
</gene>
<dbReference type="Pfam" id="PF02518">
    <property type="entry name" value="HATPase_c"/>
    <property type="match status" value="1"/>
</dbReference>
<keyword evidence="4" id="KW-0808">Transferase</keyword>
<evidence type="ECO:0000256" key="3">
    <source>
        <dbReference type="ARBA" id="ARBA00022553"/>
    </source>
</evidence>
<dbReference type="EMBL" id="SOAU01000001">
    <property type="protein sequence ID" value="TDT17138.1"/>
    <property type="molecule type" value="Genomic_DNA"/>
</dbReference>
<feature type="domain" description="Histidine kinase" evidence="11">
    <location>
        <begin position="311"/>
        <end position="399"/>
    </location>
</feature>
<dbReference type="PROSITE" id="PS50109">
    <property type="entry name" value="HIS_KIN"/>
    <property type="match status" value="1"/>
</dbReference>
<dbReference type="CDD" id="cd16917">
    <property type="entry name" value="HATPase_UhpB-NarQ-NarX-like"/>
    <property type="match status" value="1"/>
</dbReference>
<dbReference type="Pfam" id="PF23539">
    <property type="entry name" value="DUF7134"/>
    <property type="match status" value="1"/>
</dbReference>
<evidence type="ECO:0000256" key="8">
    <source>
        <dbReference type="ARBA" id="ARBA00023012"/>
    </source>
</evidence>
<evidence type="ECO:0000256" key="10">
    <source>
        <dbReference type="SAM" id="Phobius"/>
    </source>
</evidence>
<dbReference type="GO" id="GO:0005524">
    <property type="term" value="F:ATP binding"/>
    <property type="evidence" value="ECO:0007669"/>
    <property type="project" value="UniProtKB-KW"/>
</dbReference>
<proteinExistence type="predicted"/>
<name>A0A4V3EJ74_9ACTN</name>
<dbReference type="PANTHER" id="PTHR24421">
    <property type="entry name" value="NITRATE/NITRITE SENSOR PROTEIN NARX-RELATED"/>
    <property type="match status" value="1"/>
</dbReference>
<dbReference type="Pfam" id="PF07730">
    <property type="entry name" value="HisKA_3"/>
    <property type="match status" value="1"/>
</dbReference>
<keyword evidence="10" id="KW-0812">Transmembrane</keyword>
<feature type="coiled-coil region" evidence="9">
    <location>
        <begin position="165"/>
        <end position="192"/>
    </location>
</feature>
<organism evidence="12 13">
    <name type="scientific">Ilumatobacter fluminis</name>
    <dbReference type="NCBI Taxonomy" id="467091"/>
    <lineage>
        <taxon>Bacteria</taxon>
        <taxon>Bacillati</taxon>
        <taxon>Actinomycetota</taxon>
        <taxon>Acidimicrobiia</taxon>
        <taxon>Acidimicrobiales</taxon>
        <taxon>Ilumatobacteraceae</taxon>
        <taxon>Ilumatobacter</taxon>
    </lineage>
</organism>
<comment type="caution">
    <text evidence="12">The sequence shown here is derived from an EMBL/GenBank/DDBJ whole genome shotgun (WGS) entry which is preliminary data.</text>
</comment>